<dbReference type="AlphaFoldDB" id="A0A392VSI7"/>
<comment type="caution">
    <text evidence="1">The sequence shown here is derived from an EMBL/GenBank/DDBJ whole genome shotgun (WGS) entry which is preliminary data.</text>
</comment>
<feature type="non-terminal residue" evidence="1">
    <location>
        <position position="42"/>
    </location>
</feature>
<name>A0A392VSI7_9FABA</name>
<accession>A0A392VSI7</accession>
<proteinExistence type="predicted"/>
<organism evidence="1 2">
    <name type="scientific">Trifolium medium</name>
    <dbReference type="NCBI Taxonomy" id="97028"/>
    <lineage>
        <taxon>Eukaryota</taxon>
        <taxon>Viridiplantae</taxon>
        <taxon>Streptophyta</taxon>
        <taxon>Embryophyta</taxon>
        <taxon>Tracheophyta</taxon>
        <taxon>Spermatophyta</taxon>
        <taxon>Magnoliopsida</taxon>
        <taxon>eudicotyledons</taxon>
        <taxon>Gunneridae</taxon>
        <taxon>Pentapetalae</taxon>
        <taxon>rosids</taxon>
        <taxon>fabids</taxon>
        <taxon>Fabales</taxon>
        <taxon>Fabaceae</taxon>
        <taxon>Papilionoideae</taxon>
        <taxon>50 kb inversion clade</taxon>
        <taxon>NPAAA clade</taxon>
        <taxon>Hologalegina</taxon>
        <taxon>IRL clade</taxon>
        <taxon>Trifolieae</taxon>
        <taxon>Trifolium</taxon>
    </lineage>
</organism>
<sequence>MWWMMRLIILTPDILHMIQVLHQSRGLSLKPPSSCCDASHRG</sequence>
<evidence type="ECO:0000313" key="1">
    <source>
        <dbReference type="EMBL" id="MCI90877.1"/>
    </source>
</evidence>
<dbReference type="Proteomes" id="UP000265520">
    <property type="component" value="Unassembled WGS sequence"/>
</dbReference>
<reference evidence="1 2" key="1">
    <citation type="journal article" date="2018" name="Front. Plant Sci.">
        <title>Red Clover (Trifolium pratense) and Zigzag Clover (T. medium) - A Picture of Genomic Similarities and Differences.</title>
        <authorList>
            <person name="Dluhosova J."/>
            <person name="Istvanek J."/>
            <person name="Nedelnik J."/>
            <person name="Repkova J."/>
        </authorList>
    </citation>
    <scope>NUCLEOTIDE SEQUENCE [LARGE SCALE GENOMIC DNA]</scope>
    <source>
        <strain evidence="2">cv. 10/8</strain>
        <tissue evidence="1">Leaf</tissue>
    </source>
</reference>
<dbReference type="EMBL" id="LXQA011256770">
    <property type="protein sequence ID" value="MCI90877.1"/>
    <property type="molecule type" value="Genomic_DNA"/>
</dbReference>
<protein>
    <submittedName>
        <fullName evidence="1">Uncharacterized protein</fullName>
    </submittedName>
</protein>
<evidence type="ECO:0000313" key="2">
    <source>
        <dbReference type="Proteomes" id="UP000265520"/>
    </source>
</evidence>
<keyword evidence="2" id="KW-1185">Reference proteome</keyword>